<feature type="chain" id="PRO_5046494687" description="Glycine zipper family protein" evidence="1">
    <location>
        <begin position="20"/>
        <end position="192"/>
    </location>
</feature>
<keyword evidence="1" id="KW-0732">Signal</keyword>
<dbReference type="EMBL" id="AP025292">
    <property type="protein sequence ID" value="BDC99697.1"/>
    <property type="molecule type" value="Genomic_DNA"/>
</dbReference>
<sequence length="192" mass="21229">MKHLFLMAMAILMSVSAFAQVEGIADHVTLETKNRQTYFAVPGSIRISATKEKKKLFSKKSSNFQAKRMVKFQDHQGKLISLPVNSLTENSMRNLHVAYNNQVNRPLNPEERMELFRRARNGARVKYVVGGVLAGAGVIVAGAVTGGIAPAVLFATGGAFGAWGFGQDWAASRYLNMEKHEFRAVDDLHEDF</sequence>
<gene>
    <name evidence="2" type="ORF">PEPS_19780</name>
</gene>
<name>A0ABM7VFI7_9BACT</name>
<evidence type="ECO:0000313" key="3">
    <source>
        <dbReference type="Proteomes" id="UP001354989"/>
    </source>
</evidence>
<evidence type="ECO:0008006" key="4">
    <source>
        <dbReference type="Google" id="ProtNLM"/>
    </source>
</evidence>
<reference evidence="2 3" key="1">
    <citation type="submission" date="2021-12" db="EMBL/GenBank/DDBJ databases">
        <title>Genome sequencing of bacteria with rrn-lacking chromosome and rrn-plasmid.</title>
        <authorList>
            <person name="Anda M."/>
            <person name="Iwasaki W."/>
        </authorList>
    </citation>
    <scope>NUCLEOTIDE SEQUENCE [LARGE SCALE GENOMIC DNA]</scope>
    <source>
        <strain evidence="2 3">NBRC 101262</strain>
    </source>
</reference>
<organism evidence="2 3">
    <name type="scientific">Persicobacter psychrovividus</name>
    <dbReference type="NCBI Taxonomy" id="387638"/>
    <lineage>
        <taxon>Bacteria</taxon>
        <taxon>Pseudomonadati</taxon>
        <taxon>Bacteroidota</taxon>
        <taxon>Cytophagia</taxon>
        <taxon>Cytophagales</taxon>
        <taxon>Persicobacteraceae</taxon>
        <taxon>Persicobacter</taxon>
    </lineage>
</organism>
<evidence type="ECO:0000313" key="2">
    <source>
        <dbReference type="EMBL" id="BDC99697.1"/>
    </source>
</evidence>
<feature type="signal peptide" evidence="1">
    <location>
        <begin position="1"/>
        <end position="19"/>
    </location>
</feature>
<proteinExistence type="predicted"/>
<dbReference type="Proteomes" id="UP001354989">
    <property type="component" value="Chromosome"/>
</dbReference>
<dbReference type="RefSeq" id="WP_332922235.1">
    <property type="nucleotide sequence ID" value="NZ_AP025292.1"/>
</dbReference>
<keyword evidence="3" id="KW-1185">Reference proteome</keyword>
<protein>
    <recommendedName>
        <fullName evidence="4">Glycine zipper family protein</fullName>
    </recommendedName>
</protein>
<accession>A0ABM7VFI7</accession>
<evidence type="ECO:0000256" key="1">
    <source>
        <dbReference type="SAM" id="SignalP"/>
    </source>
</evidence>